<dbReference type="PANTHER" id="PTHR34222:SF89">
    <property type="match status" value="1"/>
</dbReference>
<reference evidence="3" key="1">
    <citation type="submission" date="2025-08" db="UniProtKB">
        <authorList>
            <consortium name="RefSeq"/>
        </authorList>
    </citation>
    <scope>IDENTIFICATION</scope>
</reference>
<dbReference type="PANTHER" id="PTHR34222">
    <property type="entry name" value="GAG_PRE-INTEGRS DOMAIN-CONTAINING PROTEIN"/>
    <property type="match status" value="1"/>
</dbReference>
<dbReference type="InterPro" id="IPR054722">
    <property type="entry name" value="PolX-like_BBD"/>
</dbReference>
<evidence type="ECO:0000256" key="1">
    <source>
        <dbReference type="SAM" id="MobiDB-lite"/>
    </source>
</evidence>
<name>A0A1S3ZBD2_TOBAC</name>
<protein>
    <recommendedName>
        <fullName evidence="2">Retrovirus-related Pol polyprotein from transposon TNT 1-94-like beta-barrel domain-containing protein</fullName>
    </recommendedName>
</protein>
<dbReference type="PaxDb" id="4097-A0A1S3ZBD2"/>
<feature type="region of interest" description="Disordered" evidence="1">
    <location>
        <begin position="132"/>
        <end position="155"/>
    </location>
</feature>
<proteinExistence type="predicted"/>
<dbReference type="KEGG" id="nta:107785036"/>
<feature type="domain" description="Retrovirus-related Pol polyprotein from transposon TNT 1-94-like beta-barrel" evidence="2">
    <location>
        <begin position="242"/>
        <end position="315"/>
    </location>
</feature>
<dbReference type="OMA" id="NDAQELW"/>
<dbReference type="RefSeq" id="XP_016461770.1">
    <property type="nucleotide sequence ID" value="XM_016606284.1"/>
</dbReference>
<sequence>MDLADSLQYVNDAQELWKELEDRYDQTNGAKLYQLQREKNELSQGTLDIMGYYTKMKKLWEELNTLNAHAQCKCNFTCGAKANIQKAKQDRRLIQFLMGLNEVYIVVRGSILMMNPLPSLAQAFSILIQEEKQREEKPNNQLEENRTGNNNYRGGHFGNRPRPFYGYCKRQGHTKARCYKLHGYPQDPRLNKGKRIAANVHGGQGESAIEGADGSNGISACSTHFDSESGSYEFSKSITDSWILDSGASNHMTYNKSMLTNIKTLVYPFLVTLPNGYKVKVTLMGDVVMSPKFTLKRVLFVPSFKFNLISVHCLTVQFDCFVIFTKFFCILLQDPSLKRPLAIGESKDGLYLYKTDSCKSNNPDSCKLNSLVFDNSSSASNKGDVVTQPTSSSITSVNSISSHPTSHTVSSLHNSVSPVVTNSYTYHMNVINLLPTLMCNLK</sequence>
<gene>
    <name evidence="3" type="primary">LOC107785036</name>
</gene>
<dbReference type="AlphaFoldDB" id="A0A1S3ZBD2"/>
<evidence type="ECO:0000259" key="2">
    <source>
        <dbReference type="Pfam" id="PF22936"/>
    </source>
</evidence>
<dbReference type="Pfam" id="PF22936">
    <property type="entry name" value="Pol_BBD"/>
    <property type="match status" value="1"/>
</dbReference>
<accession>A0A1S3ZBD2</accession>
<evidence type="ECO:0000313" key="3">
    <source>
        <dbReference type="RefSeq" id="XP_016461770.1"/>
    </source>
</evidence>
<feature type="compositionally biased region" description="Basic and acidic residues" evidence="1">
    <location>
        <begin position="132"/>
        <end position="146"/>
    </location>
</feature>
<organism evidence="3">
    <name type="scientific">Nicotiana tabacum</name>
    <name type="common">Common tobacco</name>
    <dbReference type="NCBI Taxonomy" id="4097"/>
    <lineage>
        <taxon>Eukaryota</taxon>
        <taxon>Viridiplantae</taxon>
        <taxon>Streptophyta</taxon>
        <taxon>Embryophyta</taxon>
        <taxon>Tracheophyta</taxon>
        <taxon>Spermatophyta</taxon>
        <taxon>Magnoliopsida</taxon>
        <taxon>eudicotyledons</taxon>
        <taxon>Gunneridae</taxon>
        <taxon>Pentapetalae</taxon>
        <taxon>asterids</taxon>
        <taxon>lamiids</taxon>
        <taxon>Solanales</taxon>
        <taxon>Solanaceae</taxon>
        <taxon>Nicotianoideae</taxon>
        <taxon>Nicotianeae</taxon>
        <taxon>Nicotiana</taxon>
    </lineage>
</organism>
<dbReference type="OrthoDB" id="1303595at2759"/>